<keyword evidence="5" id="KW-0677">Repeat</keyword>
<feature type="non-terminal residue" evidence="10">
    <location>
        <position position="999"/>
    </location>
</feature>
<dbReference type="GO" id="GO:0005576">
    <property type="term" value="C:extracellular region"/>
    <property type="evidence" value="ECO:0007669"/>
    <property type="project" value="UniProtKB-SubCell"/>
</dbReference>
<dbReference type="Pfam" id="PF06594">
    <property type="entry name" value="HCBP_related"/>
    <property type="match status" value="2"/>
</dbReference>
<evidence type="ECO:0000259" key="9">
    <source>
        <dbReference type="Pfam" id="PF06594"/>
    </source>
</evidence>
<reference evidence="10" key="2">
    <citation type="submission" date="2019-01" db="EMBL/GenBank/DDBJ databases">
        <authorList>
            <consortium name="NCBI Pathogen Detection Project"/>
        </authorList>
    </citation>
    <scope>NUCLEOTIDE SEQUENCE</scope>
    <source>
        <strain evidence="10">R17.5973</strain>
    </source>
</reference>
<comment type="caution">
    <text evidence="10">The sequence shown here is derived from an EMBL/GenBank/DDBJ whole genome shotgun (WGS) entry which is preliminary data.</text>
</comment>
<dbReference type="PRINTS" id="PR00313">
    <property type="entry name" value="CABNDNGRPT"/>
</dbReference>
<dbReference type="InterPro" id="IPR018247">
    <property type="entry name" value="EF_Hand_1_Ca_BS"/>
</dbReference>
<dbReference type="PROSITE" id="PS00330">
    <property type="entry name" value="HEMOLYSIN_CALCIUM"/>
    <property type="match status" value="5"/>
</dbReference>
<dbReference type="InterPro" id="IPR010566">
    <property type="entry name" value="Haemolys_ca-bd"/>
</dbReference>
<dbReference type="InterPro" id="IPR050557">
    <property type="entry name" value="RTX_toxin/Mannuronan_C5-epim"/>
</dbReference>
<feature type="domain" description="Haemolysin-type calcium binding-related" evidence="9">
    <location>
        <begin position="938"/>
        <end position="981"/>
    </location>
</feature>
<dbReference type="Gene3D" id="2.150.10.10">
    <property type="entry name" value="Serralysin-like metalloprotease, C-terminal"/>
    <property type="match status" value="3"/>
</dbReference>
<evidence type="ECO:0000256" key="6">
    <source>
        <dbReference type="ARBA" id="ARBA00022837"/>
    </source>
</evidence>
<dbReference type="InterPro" id="IPR001343">
    <property type="entry name" value="Hemolysn_Ca-bd"/>
</dbReference>
<reference evidence="10" key="1">
    <citation type="journal article" date="2018" name="Genome Biol.">
        <title>SKESA: strategic k-mer extension for scrupulous assemblies.</title>
        <authorList>
            <person name="Souvorov A."/>
            <person name="Agarwala R."/>
            <person name="Lipman D.J."/>
        </authorList>
    </citation>
    <scope>NUCLEOTIDE SEQUENCE</scope>
    <source>
        <strain evidence="10">R17.5973</strain>
    </source>
</reference>
<dbReference type="AlphaFoldDB" id="A0A722XRM0"/>
<feature type="domain" description="Haemolysin-type calcium binding-related" evidence="9">
    <location>
        <begin position="770"/>
        <end position="814"/>
    </location>
</feature>
<dbReference type="EMBL" id="DAAQHH010000008">
    <property type="protein sequence ID" value="HAD9329085.1"/>
    <property type="molecule type" value="Genomic_DNA"/>
</dbReference>
<evidence type="ECO:0000256" key="3">
    <source>
        <dbReference type="ARBA" id="ARBA00022525"/>
    </source>
</evidence>
<gene>
    <name evidence="10" type="ORF">G1429_17830</name>
</gene>
<evidence type="ECO:0000256" key="1">
    <source>
        <dbReference type="ARBA" id="ARBA00004370"/>
    </source>
</evidence>
<dbReference type="InterPro" id="IPR011049">
    <property type="entry name" value="Serralysin-like_metalloprot_C"/>
</dbReference>
<organism evidence="10">
    <name type="scientific">Salmonella enterica</name>
    <name type="common">Salmonella choleraesuis</name>
    <dbReference type="NCBI Taxonomy" id="28901"/>
    <lineage>
        <taxon>Bacteria</taxon>
        <taxon>Pseudomonadati</taxon>
        <taxon>Pseudomonadota</taxon>
        <taxon>Gammaproteobacteria</taxon>
        <taxon>Enterobacterales</taxon>
        <taxon>Enterobacteriaceae</taxon>
        <taxon>Salmonella</taxon>
    </lineage>
</organism>
<dbReference type="PANTHER" id="PTHR38340:SF1">
    <property type="entry name" value="S-LAYER PROTEIN"/>
    <property type="match status" value="1"/>
</dbReference>
<dbReference type="GO" id="GO:0005509">
    <property type="term" value="F:calcium ion binding"/>
    <property type="evidence" value="ECO:0007669"/>
    <property type="project" value="InterPro"/>
</dbReference>
<keyword evidence="6" id="KW-0106">Calcium</keyword>
<dbReference type="PRINTS" id="PR01488">
    <property type="entry name" value="RTXTOXINA"/>
</dbReference>
<dbReference type="PANTHER" id="PTHR38340">
    <property type="entry name" value="S-LAYER PROTEIN"/>
    <property type="match status" value="1"/>
</dbReference>
<sequence length="999" mass="107898">MGYQVTIKNDSKPFNNTAEGYVHTWLELDDGQGNKKYFGFTPEDGWFAGNITGKDVVAKVEVDDDLKGRIPTESKTIPLSEAQYQSMRDMINSFPNHNYSYDITPDGDGDYNCTTAVDKVLQSGGVDYLNGLQTPFGVSDLINGTDDHNALEDAMDLKDQLDAWLGDKYEEGMDSLQDAVGNILNGAGDWVRDELNRYLDSLTNTSPDATTSAGSLADQLMESLQKQLGALENYFSSVAQEGGESARNYLREALGYLLNQLAGSLADALKSLLGGAMQAPDGVAGGLLSLFPGFFGPPGGPSKDKAENTFSPLILDLDGDGVETLPLSSNVFFDHDGNKYAENTGWVAPDDGLLVMDRNGDGLIDTGRELFGNNTLLENGKRAENGYEALRELDKNGDGVLDNRDAAWQHIRVWRDTNSNGKVDAGELLTLDEAGVASIGTSWISSSYVDGQNNAHKQTGTFTFTDGKKGQSSDVWFNTNLGYTQYTPEVTVDESIRDLPYVRGFGNMTDLHIAMSLNKELRTLIAEYLAVPEDAKKGNKIESILFAWAGVENIEPGSRGIYIDARQLAVLEAATGTKYKNQILGETNPMGNAAAILKGEYQRFAHYVEACILFQTQYKAEFALIVPDIKSDLSGITLNFKAFEERISALEKADVYESLRLRNIFYAYFSYLPSFSKEQERIGFPEEKTFIGGEGNDTLNGGAGDDILAGGAGNDILNGGAGNDTYLFNRGDGQDTLRGDYHNTPETNTLKFGAGITADQVTVKRSGSSDLLLTLAGSTDRILVKDFFYQDRPDSYYTPLQVVEFADGTRWTVEDLVAKALQATDGADTLTGTSGDDVLYGLAGNDVLNGQAGNDTLYGGEGNDTLNGGDGDDILAGGAGNDILRGGAGNDTYLFNRGDGQDTLRGDYHSKPETNTLQFGAGITADQVTVKRSGYSGLLLTLAGSTDRILVEDFFSSDRPDGTYNPLQVVEFADGTRWTVEDLVAKALQATDGADTLTG</sequence>
<evidence type="ECO:0000256" key="4">
    <source>
        <dbReference type="ARBA" id="ARBA00022656"/>
    </source>
</evidence>
<comment type="subcellular location">
    <subcellularLocation>
        <location evidence="1">Membrane</location>
    </subcellularLocation>
    <subcellularLocation>
        <location evidence="2">Secreted</location>
    </subcellularLocation>
</comment>
<evidence type="ECO:0000256" key="2">
    <source>
        <dbReference type="ARBA" id="ARBA00004613"/>
    </source>
</evidence>
<evidence type="ECO:0000256" key="5">
    <source>
        <dbReference type="ARBA" id="ARBA00022737"/>
    </source>
</evidence>
<dbReference type="SUPFAM" id="SSF51120">
    <property type="entry name" value="beta-Roll"/>
    <property type="match status" value="2"/>
</dbReference>
<evidence type="ECO:0000256" key="7">
    <source>
        <dbReference type="ARBA" id="ARBA00023026"/>
    </source>
</evidence>
<evidence type="ECO:0000256" key="8">
    <source>
        <dbReference type="ARBA" id="ARBA00023136"/>
    </source>
</evidence>
<keyword evidence="8" id="KW-0472">Membrane</keyword>
<dbReference type="InterPro" id="IPR018511">
    <property type="entry name" value="Hemolysin-typ_Ca-bd_CS"/>
</dbReference>
<protein>
    <recommendedName>
        <fullName evidence="9">Haemolysin-type calcium binding-related domain-containing protein</fullName>
    </recommendedName>
</protein>
<dbReference type="GO" id="GO:0016020">
    <property type="term" value="C:membrane"/>
    <property type="evidence" value="ECO:0007669"/>
    <property type="project" value="UniProtKB-SubCell"/>
</dbReference>
<accession>A0A722XRM0</accession>
<proteinExistence type="predicted"/>
<dbReference type="GO" id="GO:0090729">
    <property type="term" value="F:toxin activity"/>
    <property type="evidence" value="ECO:0007669"/>
    <property type="project" value="UniProtKB-KW"/>
</dbReference>
<dbReference type="PROSITE" id="PS00018">
    <property type="entry name" value="EF_HAND_1"/>
    <property type="match status" value="1"/>
</dbReference>
<dbReference type="InterPro" id="IPR003995">
    <property type="entry name" value="RTX_toxin_determinant-A"/>
</dbReference>
<dbReference type="Pfam" id="PF00353">
    <property type="entry name" value="HemolysinCabind"/>
    <property type="match status" value="3"/>
</dbReference>
<evidence type="ECO:0000313" key="10">
    <source>
        <dbReference type="EMBL" id="HAD9329085.1"/>
    </source>
</evidence>
<keyword evidence="3" id="KW-0964">Secreted</keyword>
<keyword evidence="4" id="KW-0800">Toxin</keyword>
<name>A0A722XRM0_SALER</name>
<keyword evidence="7" id="KW-0843">Virulence</keyword>